<evidence type="ECO:0000256" key="2">
    <source>
        <dbReference type="ARBA" id="ARBA00022670"/>
    </source>
</evidence>
<feature type="signal peptide" evidence="8">
    <location>
        <begin position="1"/>
        <end position="18"/>
    </location>
</feature>
<feature type="active site" description="Charge relay system" evidence="6">
    <location>
        <position position="176"/>
    </location>
</feature>
<sequence>MRLSTISLSFLAAGSATASVEKRAPLISRDESGIEGKYIVMMKPASASEISTARVKSAVKAVDVKPDMVFDNLGGFSASLSARDVEDLRNNPNVAYIEQDSVARISAVQKQAPWGLARLSSKTTGATRYTFDASAGQGTCAYVLDTGIDTTHPDFEGRAEFIATYVDDIWVDDHGHGTHCAGTIGSKTYGVAKKTKLFGIKLFNSTGEGVASSIIAGMDMVLRDAPKRDCPKGVVISMSFGEIPSQGINDAARALVNAGFFAAAAAGNGDEKGRPVDASSNSPAMEPSICTIGATTKDDTVATFSNFGKVVDLYAPGVAVLSTWPGGITRSISGTSMATPHVAGVAAYFLGLGKSAAGLCEYLQSIALKDVIKGVPQGTKNLLLQNGQGK</sequence>
<dbReference type="PROSITE" id="PS00137">
    <property type="entry name" value="SUBTILASE_HIS"/>
    <property type="match status" value="1"/>
</dbReference>
<keyword evidence="2 6" id="KW-0645">Protease</keyword>
<dbReference type="Gene3D" id="3.30.70.80">
    <property type="entry name" value="Peptidase S8 propeptide/proteinase inhibitor I9"/>
    <property type="match status" value="1"/>
</dbReference>
<dbReference type="PROSITE" id="PS00136">
    <property type="entry name" value="SUBTILASE_ASP"/>
    <property type="match status" value="1"/>
</dbReference>
<dbReference type="InterPro" id="IPR010259">
    <property type="entry name" value="S8pro/Inhibitor_I9"/>
</dbReference>
<evidence type="ECO:0000256" key="3">
    <source>
        <dbReference type="ARBA" id="ARBA00022729"/>
    </source>
</evidence>
<dbReference type="PROSITE" id="PS00138">
    <property type="entry name" value="SUBTILASE_SER"/>
    <property type="match status" value="1"/>
</dbReference>
<keyword evidence="12" id="KW-1185">Reference proteome</keyword>
<dbReference type="EMBL" id="JXCE01000471">
    <property type="protein sequence ID" value="KPA37126.1"/>
    <property type="molecule type" value="Genomic_DNA"/>
</dbReference>
<dbReference type="InterPro" id="IPR036852">
    <property type="entry name" value="Peptidase_S8/S53_dom_sf"/>
</dbReference>
<dbReference type="SUPFAM" id="SSF52743">
    <property type="entry name" value="Subtilisin-like"/>
    <property type="match status" value="1"/>
</dbReference>
<dbReference type="OrthoDB" id="206201at2759"/>
<feature type="active site" description="Charge relay system" evidence="6">
    <location>
        <position position="145"/>
    </location>
</feature>
<comment type="similarity">
    <text evidence="1 6 7">Belongs to the peptidase S8 family.</text>
</comment>
<evidence type="ECO:0000259" key="10">
    <source>
        <dbReference type="Pfam" id="PF05922"/>
    </source>
</evidence>
<feature type="domain" description="Inhibitor I9" evidence="10">
    <location>
        <begin position="37"/>
        <end position="104"/>
    </location>
</feature>
<evidence type="ECO:0000256" key="7">
    <source>
        <dbReference type="RuleBase" id="RU003355"/>
    </source>
</evidence>
<keyword evidence="4 6" id="KW-0378">Hydrolase</keyword>
<dbReference type="Proteomes" id="UP000037904">
    <property type="component" value="Unassembled WGS sequence"/>
</dbReference>
<dbReference type="AlphaFoldDB" id="A0A0M9EPY6"/>
<dbReference type="PROSITE" id="PS51892">
    <property type="entry name" value="SUBTILASE"/>
    <property type="match status" value="1"/>
</dbReference>
<evidence type="ECO:0000259" key="9">
    <source>
        <dbReference type="Pfam" id="PF00082"/>
    </source>
</evidence>
<evidence type="ECO:0000256" key="5">
    <source>
        <dbReference type="ARBA" id="ARBA00022825"/>
    </source>
</evidence>
<feature type="active site" description="Charge relay system" evidence="6">
    <location>
        <position position="336"/>
    </location>
</feature>
<dbReference type="Pfam" id="PF05922">
    <property type="entry name" value="Inhibitor_I9"/>
    <property type="match status" value="1"/>
</dbReference>
<dbReference type="InterPro" id="IPR023828">
    <property type="entry name" value="Peptidase_S8_Ser-AS"/>
</dbReference>
<dbReference type="GO" id="GO:0006508">
    <property type="term" value="P:proteolysis"/>
    <property type="evidence" value="ECO:0007669"/>
    <property type="project" value="UniProtKB-KW"/>
</dbReference>
<dbReference type="PANTHER" id="PTHR43806">
    <property type="entry name" value="PEPTIDASE S8"/>
    <property type="match status" value="1"/>
</dbReference>
<dbReference type="FunFam" id="3.40.50.200:FF:000014">
    <property type="entry name" value="Proteinase K"/>
    <property type="match status" value="1"/>
</dbReference>
<dbReference type="CDD" id="cd04077">
    <property type="entry name" value="Peptidases_S8_PCSK9_ProteinaseK_like"/>
    <property type="match status" value="1"/>
</dbReference>
<dbReference type="InterPro" id="IPR015500">
    <property type="entry name" value="Peptidase_S8_subtilisin-rel"/>
</dbReference>
<dbReference type="GO" id="GO:0004252">
    <property type="term" value="F:serine-type endopeptidase activity"/>
    <property type="evidence" value="ECO:0007669"/>
    <property type="project" value="UniProtKB-UniRule"/>
</dbReference>
<dbReference type="InterPro" id="IPR050131">
    <property type="entry name" value="Peptidase_S8_subtilisin-like"/>
</dbReference>
<evidence type="ECO:0000256" key="6">
    <source>
        <dbReference type="PROSITE-ProRule" id="PRU01240"/>
    </source>
</evidence>
<feature type="chain" id="PRO_5005835276" evidence="8">
    <location>
        <begin position="19"/>
        <end position="390"/>
    </location>
</feature>
<evidence type="ECO:0000256" key="1">
    <source>
        <dbReference type="ARBA" id="ARBA00011073"/>
    </source>
</evidence>
<protein>
    <submittedName>
        <fullName evidence="11">Serine protease</fullName>
    </submittedName>
</protein>
<reference evidence="11 12" key="1">
    <citation type="submission" date="2015-04" db="EMBL/GenBank/DDBJ databases">
        <title>The draft genome sequence of Fusarium langsethiae, a T-2/HT-2 mycotoxin producer.</title>
        <authorList>
            <person name="Lysoe E."/>
            <person name="Divon H.H."/>
            <person name="Terzi V."/>
            <person name="Orru L."/>
            <person name="Lamontanara A."/>
            <person name="Kolseth A.-K."/>
            <person name="Frandsen R.J."/>
            <person name="Nielsen K."/>
            <person name="Thrane U."/>
        </authorList>
    </citation>
    <scope>NUCLEOTIDE SEQUENCE [LARGE SCALE GENOMIC DNA]</scope>
    <source>
        <strain evidence="11 12">Fl201059</strain>
    </source>
</reference>
<comment type="caution">
    <text evidence="11">The sequence shown here is derived from an EMBL/GenBank/DDBJ whole genome shotgun (WGS) entry which is preliminary data.</text>
</comment>
<organism evidence="11 12">
    <name type="scientific">Fusarium langsethiae</name>
    <dbReference type="NCBI Taxonomy" id="179993"/>
    <lineage>
        <taxon>Eukaryota</taxon>
        <taxon>Fungi</taxon>
        <taxon>Dikarya</taxon>
        <taxon>Ascomycota</taxon>
        <taxon>Pezizomycotina</taxon>
        <taxon>Sordariomycetes</taxon>
        <taxon>Hypocreomycetidae</taxon>
        <taxon>Hypocreales</taxon>
        <taxon>Nectriaceae</taxon>
        <taxon>Fusarium</taxon>
    </lineage>
</organism>
<evidence type="ECO:0000313" key="11">
    <source>
        <dbReference type="EMBL" id="KPA37126.1"/>
    </source>
</evidence>
<dbReference type="InterPro" id="IPR000209">
    <property type="entry name" value="Peptidase_S8/S53_dom"/>
</dbReference>
<dbReference type="InterPro" id="IPR022398">
    <property type="entry name" value="Peptidase_S8_His-AS"/>
</dbReference>
<dbReference type="Pfam" id="PF00082">
    <property type="entry name" value="Peptidase_S8"/>
    <property type="match status" value="1"/>
</dbReference>
<dbReference type="SUPFAM" id="SSF54897">
    <property type="entry name" value="Protease propeptides/inhibitors"/>
    <property type="match status" value="1"/>
</dbReference>
<feature type="domain" description="Peptidase S8/S53" evidence="9">
    <location>
        <begin position="138"/>
        <end position="350"/>
    </location>
</feature>
<dbReference type="InterPro" id="IPR034193">
    <property type="entry name" value="PCSK9_ProteinaseK-like"/>
</dbReference>
<evidence type="ECO:0000256" key="4">
    <source>
        <dbReference type="ARBA" id="ARBA00022801"/>
    </source>
</evidence>
<dbReference type="InterPro" id="IPR037045">
    <property type="entry name" value="S8pro/Inhibitor_I9_sf"/>
</dbReference>
<keyword evidence="5 6" id="KW-0720">Serine protease</keyword>
<dbReference type="Gene3D" id="3.40.50.200">
    <property type="entry name" value="Peptidase S8/S53 domain"/>
    <property type="match status" value="1"/>
</dbReference>
<dbReference type="GO" id="GO:0005576">
    <property type="term" value="C:extracellular region"/>
    <property type="evidence" value="ECO:0007669"/>
    <property type="project" value="UniProtKB-ARBA"/>
</dbReference>
<dbReference type="PANTHER" id="PTHR43806:SF58">
    <property type="entry name" value="ALKALINE PROTEASE 1-RELATED"/>
    <property type="match status" value="1"/>
</dbReference>
<evidence type="ECO:0000256" key="8">
    <source>
        <dbReference type="SAM" id="SignalP"/>
    </source>
</evidence>
<name>A0A0M9EPY6_FUSLA</name>
<gene>
    <name evidence="11" type="ORF">FLAG1_10069</name>
</gene>
<evidence type="ECO:0000313" key="12">
    <source>
        <dbReference type="Proteomes" id="UP000037904"/>
    </source>
</evidence>
<dbReference type="InterPro" id="IPR023827">
    <property type="entry name" value="Peptidase_S8_Asp-AS"/>
</dbReference>
<keyword evidence="3 8" id="KW-0732">Signal</keyword>
<dbReference type="PRINTS" id="PR00723">
    <property type="entry name" value="SUBTILISIN"/>
</dbReference>
<accession>A0A0M9EPY6</accession>
<proteinExistence type="inferred from homology"/>